<dbReference type="InterPro" id="IPR011413">
    <property type="entry name" value="UCP036540_AIR"/>
</dbReference>
<keyword evidence="4" id="KW-0808">Transferase</keyword>
<name>A0A679IYE9_VARPD</name>
<accession>A0A679IYE9</accession>
<dbReference type="CDD" id="cd02192">
    <property type="entry name" value="PurM-like3"/>
    <property type="match status" value="1"/>
</dbReference>
<dbReference type="Pfam" id="PF00586">
    <property type="entry name" value="AIRS"/>
    <property type="match status" value="1"/>
</dbReference>
<dbReference type="EC" id="2.7.4.16" evidence="4"/>
<dbReference type="Pfam" id="PF02769">
    <property type="entry name" value="AIRS_C"/>
    <property type="match status" value="1"/>
</dbReference>
<feature type="domain" description="PurM-like N-terminal" evidence="2">
    <location>
        <begin position="51"/>
        <end position="177"/>
    </location>
</feature>
<dbReference type="InterPro" id="IPR036676">
    <property type="entry name" value="PurM-like_C_sf"/>
</dbReference>
<dbReference type="PIRSF" id="PIRSF036540">
    <property type="entry name" value="UCP036540_AIR"/>
    <property type="match status" value="1"/>
</dbReference>
<sequence length="359" mass="37613">MTGTTDVHAVAEALRATRGFAHKRDISDVVSALGRSLPGGHAALAQAVPIGDDCAAIPDGHGGYLLFAIEGLVEDFIVRMPWFAGYCGVMVNVSDIYAMGGRPTAVVDALWSTGMSAARPPEGARTAAEGGGFSMFPADDVLRGLAEAAVRYGVPIVGGHSNNRSDRPQLAVAILGHARKLLTSFDARPGDLLVMAADLRGEYQEPFPYWNASTSAPASRLRADLEVLPLLAEDGLCRAGKDISMAGAVGTAMMLLECSGVGARIDLDALPRPDGVPLMRWLSSFPSYGFVLSVAPAQVAAVLARFVARDIACGVIGEVDATRQVRLRAAGEEALLWDFGSDTFIQPPALVAGEALPCR</sequence>
<keyword evidence="1" id="KW-0784">Thiamine biosynthesis</keyword>
<dbReference type="AlphaFoldDB" id="A0A679IYE9"/>
<dbReference type="SUPFAM" id="SSF56042">
    <property type="entry name" value="PurM C-terminal domain-like"/>
    <property type="match status" value="1"/>
</dbReference>
<evidence type="ECO:0000259" key="2">
    <source>
        <dbReference type="Pfam" id="PF00586"/>
    </source>
</evidence>
<dbReference type="GO" id="GO:0009030">
    <property type="term" value="F:thiamine-phosphate kinase activity"/>
    <property type="evidence" value="ECO:0007669"/>
    <property type="project" value="UniProtKB-EC"/>
</dbReference>
<dbReference type="InterPro" id="IPR036921">
    <property type="entry name" value="PurM-like_N_sf"/>
</dbReference>
<feature type="domain" description="PurM-like C-terminal" evidence="3">
    <location>
        <begin position="220"/>
        <end position="327"/>
    </location>
</feature>
<reference evidence="4" key="1">
    <citation type="submission" date="2019-12" db="EMBL/GenBank/DDBJ databases">
        <authorList>
            <person name="Cremers G."/>
        </authorList>
    </citation>
    <scope>NUCLEOTIDE SEQUENCE</scope>
    <source>
        <strain evidence="4">Vvax</strain>
    </source>
</reference>
<gene>
    <name evidence="4" type="primary">thiL_2</name>
    <name evidence="4" type="ORF">VVAX_01169</name>
</gene>
<dbReference type="GO" id="GO:0009228">
    <property type="term" value="P:thiamine biosynthetic process"/>
    <property type="evidence" value="ECO:0007669"/>
    <property type="project" value="UniProtKB-KW"/>
</dbReference>
<proteinExistence type="predicted"/>
<evidence type="ECO:0000256" key="1">
    <source>
        <dbReference type="ARBA" id="ARBA00022977"/>
    </source>
</evidence>
<dbReference type="InterPro" id="IPR016188">
    <property type="entry name" value="PurM-like_N"/>
</dbReference>
<dbReference type="Gene3D" id="3.90.650.10">
    <property type="entry name" value="PurM-like C-terminal domain"/>
    <property type="match status" value="1"/>
</dbReference>
<dbReference type="PANTHER" id="PTHR30270">
    <property type="entry name" value="THIAMINE-MONOPHOSPHATE KINASE"/>
    <property type="match status" value="1"/>
</dbReference>
<dbReference type="InterPro" id="IPR006283">
    <property type="entry name" value="ThiL-like"/>
</dbReference>
<protein>
    <submittedName>
        <fullName evidence="4">Thiamine-monophosphate kinase</fullName>
        <ecNumber evidence="4">2.7.4.16</ecNumber>
    </submittedName>
</protein>
<dbReference type="Gene3D" id="3.30.1330.10">
    <property type="entry name" value="PurM-like, N-terminal domain"/>
    <property type="match status" value="1"/>
</dbReference>
<dbReference type="SUPFAM" id="SSF55326">
    <property type="entry name" value="PurM N-terminal domain-like"/>
    <property type="match status" value="1"/>
</dbReference>
<evidence type="ECO:0000259" key="3">
    <source>
        <dbReference type="Pfam" id="PF02769"/>
    </source>
</evidence>
<keyword evidence="4" id="KW-0418">Kinase</keyword>
<dbReference type="RefSeq" id="WP_339088881.1">
    <property type="nucleotide sequence ID" value="NZ_LR743507.1"/>
</dbReference>
<dbReference type="EMBL" id="LR743507">
    <property type="protein sequence ID" value="CAA2101287.1"/>
    <property type="molecule type" value="Genomic_DNA"/>
</dbReference>
<dbReference type="InterPro" id="IPR010918">
    <property type="entry name" value="PurM-like_C_dom"/>
</dbReference>
<dbReference type="PANTHER" id="PTHR30270:SF0">
    <property type="entry name" value="THIAMINE-MONOPHOSPHATE KINASE"/>
    <property type="match status" value="1"/>
</dbReference>
<evidence type="ECO:0000313" key="4">
    <source>
        <dbReference type="EMBL" id="CAA2101287.1"/>
    </source>
</evidence>
<organism evidence="4">
    <name type="scientific">Variovorax paradoxus</name>
    <dbReference type="NCBI Taxonomy" id="34073"/>
    <lineage>
        <taxon>Bacteria</taxon>
        <taxon>Pseudomonadati</taxon>
        <taxon>Pseudomonadota</taxon>
        <taxon>Betaproteobacteria</taxon>
        <taxon>Burkholderiales</taxon>
        <taxon>Comamonadaceae</taxon>
        <taxon>Variovorax</taxon>
    </lineage>
</organism>